<accession>A0AB39UD72</accession>
<sequence>MNIFAYADESGVFDHVHNDYFVFGGLLFISKEQKDVAGRRYISAERDLRKAGAAAGHQEMKAIYLSNGHKASLFRAMNPYVRFGVVVRQAYVLEAIFDNKKSKQRYLDYVFKIGMKRTMQHMMADGLFQAEDVDSIYVSMDEHSTATDGLYEMRQGLEAEFKYGTFNSTYQKHFPPLFPQMKNVEFVLRDSCQDPLIRAADITANRLYYSVVHKRPEMAKHIFIVNQP</sequence>
<evidence type="ECO:0000313" key="3">
    <source>
        <dbReference type="EMBL" id="XDS51329.1"/>
    </source>
</evidence>
<dbReference type="EMBL" id="CP129675">
    <property type="protein sequence ID" value="XDS47035.1"/>
    <property type="molecule type" value="Genomic_DNA"/>
</dbReference>
<protein>
    <submittedName>
        <fullName evidence="1">DUF3800 domain-containing protein</fullName>
    </submittedName>
</protein>
<organism evidence="1">
    <name type="scientific">Bifidobacterium fermentum</name>
    <dbReference type="NCBI Taxonomy" id="3059035"/>
    <lineage>
        <taxon>Bacteria</taxon>
        <taxon>Bacillati</taxon>
        <taxon>Actinomycetota</taxon>
        <taxon>Actinomycetes</taxon>
        <taxon>Bifidobacteriales</taxon>
        <taxon>Bifidobacteriaceae</taxon>
        <taxon>Bifidobacterium</taxon>
    </lineage>
</organism>
<proteinExistence type="predicted"/>
<dbReference type="EMBL" id="CP129682">
    <property type="protein sequence ID" value="XDS48260.1"/>
    <property type="molecule type" value="Genomic_DNA"/>
</dbReference>
<dbReference type="InterPro" id="IPR024524">
    <property type="entry name" value="DUF3800"/>
</dbReference>
<gene>
    <name evidence="3" type="ORF">QN062_03940</name>
    <name evidence="2" type="ORF">QN216_07955</name>
    <name evidence="1" type="ORF">QN217_02510</name>
</gene>
<dbReference type="AlphaFoldDB" id="A0AB39UD72"/>
<reference evidence="1" key="1">
    <citation type="submission" date="2023-07" db="EMBL/GenBank/DDBJ databases">
        <title>Bifidobacterium aquikefiriaerophilum sp. nov. and Bifidobacterium eccum sp. nov., isolated from water kefir.</title>
        <authorList>
            <person name="Breselge S."/>
            <person name="Bellassi P."/>
            <person name="Barcenilla C."/>
            <person name="Alvarez-Ordonez A."/>
            <person name="Morelli L."/>
            <person name="Cotter P.D."/>
        </authorList>
    </citation>
    <scope>NUCLEOTIDE SEQUENCE</scope>
    <source>
        <strain evidence="3">WK012_4_13</strain>
        <strain evidence="2">WK013_4_14</strain>
        <strain evidence="1">WK048_4_13</strain>
    </source>
</reference>
<dbReference type="Pfam" id="PF12686">
    <property type="entry name" value="DUF3800"/>
    <property type="match status" value="1"/>
</dbReference>
<evidence type="ECO:0000313" key="2">
    <source>
        <dbReference type="EMBL" id="XDS48260.1"/>
    </source>
</evidence>
<dbReference type="RefSeq" id="WP_369342293.1">
    <property type="nucleotide sequence ID" value="NZ_CP129675.1"/>
</dbReference>
<dbReference type="KEGG" id="bfk:QN062_03940"/>
<dbReference type="EMBL" id="CP129683">
    <property type="protein sequence ID" value="XDS51329.1"/>
    <property type="molecule type" value="Genomic_DNA"/>
</dbReference>
<name>A0AB39UD72_9BIFI</name>
<evidence type="ECO:0000313" key="1">
    <source>
        <dbReference type="EMBL" id="XDS47035.1"/>
    </source>
</evidence>